<dbReference type="GO" id="GO:0003723">
    <property type="term" value="F:RNA binding"/>
    <property type="evidence" value="ECO:0007669"/>
    <property type="project" value="InterPro"/>
</dbReference>
<gene>
    <name evidence="1" type="ORF">SAMN02745671_01911</name>
</gene>
<dbReference type="Proteomes" id="UP000191240">
    <property type="component" value="Unassembled WGS sequence"/>
</dbReference>
<dbReference type="Gene3D" id="3.10.129.130">
    <property type="match status" value="1"/>
</dbReference>
<dbReference type="Pfam" id="PF13958">
    <property type="entry name" value="ToxN_toxin"/>
    <property type="match status" value="1"/>
</dbReference>
<dbReference type="AlphaFoldDB" id="A0A1M6EIR0"/>
<dbReference type="InterPro" id="IPR053735">
    <property type="entry name" value="Type_III_TA_endoRNase"/>
</dbReference>
<evidence type="ECO:0000313" key="2">
    <source>
        <dbReference type="Proteomes" id="UP000191240"/>
    </source>
</evidence>
<dbReference type="EMBL" id="FQYW01000015">
    <property type="protein sequence ID" value="SHI85375.1"/>
    <property type="molecule type" value="Genomic_DNA"/>
</dbReference>
<organism evidence="1 2">
    <name type="scientific">Anaerovibrio lipolyticus DSM 3074</name>
    <dbReference type="NCBI Taxonomy" id="1120997"/>
    <lineage>
        <taxon>Bacteria</taxon>
        <taxon>Bacillati</taxon>
        <taxon>Bacillota</taxon>
        <taxon>Negativicutes</taxon>
        <taxon>Selenomonadales</taxon>
        <taxon>Selenomonadaceae</taxon>
        <taxon>Anaerovibrio</taxon>
    </lineage>
</organism>
<dbReference type="GO" id="GO:0004521">
    <property type="term" value="F:RNA endonuclease activity"/>
    <property type="evidence" value="ECO:0007669"/>
    <property type="project" value="InterPro"/>
</dbReference>
<reference evidence="1 2" key="1">
    <citation type="submission" date="2016-11" db="EMBL/GenBank/DDBJ databases">
        <authorList>
            <person name="Jaros S."/>
            <person name="Januszkiewicz K."/>
            <person name="Wedrychowicz H."/>
        </authorList>
    </citation>
    <scope>NUCLEOTIDE SEQUENCE [LARGE SCALE GENOMIC DNA]</scope>
    <source>
        <strain evidence="1 2">DSM 3074</strain>
    </source>
</reference>
<protein>
    <submittedName>
        <fullName evidence="1">Protein AbiQ</fullName>
    </submittedName>
</protein>
<name>A0A1M6EIR0_9FIRM</name>
<proteinExistence type="predicted"/>
<dbReference type="InterPro" id="IPR025911">
    <property type="entry name" value="ToxN/AbiQ_toxin"/>
</dbReference>
<sequence>MEIGNYKYFVPLSSPKESDYEQINGERQIRKDSFLILRIVSSGERKNAQLKGTIRIANMIPVPDSELLLYDVDHEIDKKYKDLVQEELEYIRKNKDKIQKRAKTIYNKKKCGNAEKIMQFCLDYQDLERMHDEWISFMAKQGE</sequence>
<accession>A0A1M6EIR0</accession>
<evidence type="ECO:0000313" key="1">
    <source>
        <dbReference type="EMBL" id="SHI85375.1"/>
    </source>
</evidence>